<dbReference type="GO" id="GO:0006631">
    <property type="term" value="P:fatty acid metabolic process"/>
    <property type="evidence" value="ECO:0007669"/>
    <property type="project" value="TreeGrafter"/>
</dbReference>
<evidence type="ECO:0000313" key="5">
    <source>
        <dbReference type="EMBL" id="OCK86236.1"/>
    </source>
</evidence>
<feature type="compositionally biased region" description="Polar residues" evidence="3">
    <location>
        <begin position="575"/>
        <end position="591"/>
    </location>
</feature>
<feature type="compositionally biased region" description="Pro residues" evidence="3">
    <location>
        <begin position="548"/>
        <end position="557"/>
    </location>
</feature>
<evidence type="ECO:0000256" key="3">
    <source>
        <dbReference type="SAM" id="MobiDB-lite"/>
    </source>
</evidence>
<dbReference type="InterPro" id="IPR009081">
    <property type="entry name" value="PP-bd_ACP"/>
</dbReference>
<accession>A0A8E2ELJ5</accession>
<dbReference type="PROSITE" id="PS50075">
    <property type="entry name" value="CARRIER"/>
    <property type="match status" value="1"/>
</dbReference>
<organism evidence="5 6">
    <name type="scientific">Lepidopterella palustris CBS 459.81</name>
    <dbReference type="NCBI Taxonomy" id="1314670"/>
    <lineage>
        <taxon>Eukaryota</taxon>
        <taxon>Fungi</taxon>
        <taxon>Dikarya</taxon>
        <taxon>Ascomycota</taxon>
        <taxon>Pezizomycotina</taxon>
        <taxon>Dothideomycetes</taxon>
        <taxon>Pleosporomycetidae</taxon>
        <taxon>Mytilinidiales</taxon>
        <taxon>Argynnaceae</taxon>
        <taxon>Lepidopterella</taxon>
    </lineage>
</organism>
<dbReference type="AlphaFoldDB" id="A0A8E2ELJ5"/>
<comment type="similarity">
    <text evidence="1">Belongs to the ATP-dependent AMP-binding enzyme family.</text>
</comment>
<dbReference type="PANTHER" id="PTHR43201:SF5">
    <property type="entry name" value="MEDIUM-CHAIN ACYL-COA LIGASE ACSF2, MITOCHONDRIAL"/>
    <property type="match status" value="1"/>
</dbReference>
<dbReference type="InterPro" id="IPR045851">
    <property type="entry name" value="AMP-bd_C_sf"/>
</dbReference>
<dbReference type="OrthoDB" id="10253869at2759"/>
<keyword evidence="6" id="KW-1185">Reference proteome</keyword>
<dbReference type="InterPro" id="IPR036736">
    <property type="entry name" value="ACP-like_sf"/>
</dbReference>
<evidence type="ECO:0000256" key="1">
    <source>
        <dbReference type="ARBA" id="ARBA00006432"/>
    </source>
</evidence>
<dbReference type="EMBL" id="KV744807">
    <property type="protein sequence ID" value="OCK86236.1"/>
    <property type="molecule type" value="Genomic_DNA"/>
</dbReference>
<keyword evidence="2" id="KW-0436">Ligase</keyword>
<dbReference type="PANTHER" id="PTHR43201">
    <property type="entry name" value="ACYL-COA SYNTHETASE"/>
    <property type="match status" value="1"/>
</dbReference>
<evidence type="ECO:0000259" key="4">
    <source>
        <dbReference type="PROSITE" id="PS50075"/>
    </source>
</evidence>
<dbReference type="Pfam" id="PF00550">
    <property type="entry name" value="PP-binding"/>
    <property type="match status" value="1"/>
</dbReference>
<gene>
    <name evidence="5" type="ORF">K432DRAFT_421131</name>
</gene>
<dbReference type="Proteomes" id="UP000250266">
    <property type="component" value="Unassembled WGS sequence"/>
</dbReference>
<evidence type="ECO:0000256" key="2">
    <source>
        <dbReference type="ARBA" id="ARBA00022598"/>
    </source>
</evidence>
<feature type="compositionally biased region" description="Low complexity" evidence="3">
    <location>
        <begin position="558"/>
        <end position="574"/>
    </location>
</feature>
<sequence>MSEDGIIDVMGRYKDLIIRGGENIFPATIEMVLNKNEGVNLQVVGVPDEVAGEVPVAVIKIIGEISKEILFQQIKTEIATLAREYAEKESRKPHDTKNGPTSARLASIWAGLSGHSLDLLNSASSAYDFADSLMTMQFVHSVKKTLGKQITIEDLRTHNTISHLADLIDSRSNISNSGQRGTRNGAPRAVNMAQAGGDETLAEKIKQSVQEVIQPMGLSWEDVEDVCPAYDFGRVMLRRLRPQSWNHRHAYATSQTNSHELRVALEVCLKYPPMLRSVGVQLVGGVQESSQAHETMESTTVKPSYGGDLLTNGTSVYVIVWPSKRWFDLSITEDFEVEKPEELATLVFNDPIDSTGTAGLIFQVLAHGPSSLKGHIDYKEFADAYNLHRNGPSSKTSSCFHANRLEGLHKITSLWPTQRAPEWFKGDDVGFYHSDGRPGRLCEREPLDGDKKAGVDGVIRRAQLHNLLKLKVKHNIPASMVLKAACALFNAHKTRSNEAVLSNYDAARTWPFAVDYSEAQRKEWRLESSDPMDLPGPTFQCTINRLPAYPPPNPPSPSSSASTPTKKPSPNTPTRLSRTSTPFSLHQMPRS</sequence>
<dbReference type="GO" id="GO:0031956">
    <property type="term" value="F:medium-chain fatty acid-CoA ligase activity"/>
    <property type="evidence" value="ECO:0007669"/>
    <property type="project" value="TreeGrafter"/>
</dbReference>
<feature type="region of interest" description="Disordered" evidence="3">
    <location>
        <begin position="527"/>
        <end position="591"/>
    </location>
</feature>
<dbReference type="SUPFAM" id="SSF47336">
    <property type="entry name" value="ACP-like"/>
    <property type="match status" value="1"/>
</dbReference>
<dbReference type="Gene3D" id="3.30.300.30">
    <property type="match status" value="1"/>
</dbReference>
<dbReference type="Gene3D" id="1.10.1200.10">
    <property type="entry name" value="ACP-like"/>
    <property type="match status" value="1"/>
</dbReference>
<evidence type="ECO:0000313" key="6">
    <source>
        <dbReference type="Proteomes" id="UP000250266"/>
    </source>
</evidence>
<dbReference type="SUPFAM" id="SSF56801">
    <property type="entry name" value="Acetyl-CoA synthetase-like"/>
    <property type="match status" value="1"/>
</dbReference>
<name>A0A8E2ELJ5_9PEZI</name>
<reference evidence="5 6" key="1">
    <citation type="journal article" date="2016" name="Nat. Commun.">
        <title>Ectomycorrhizal ecology is imprinted in the genome of the dominant symbiotic fungus Cenococcum geophilum.</title>
        <authorList>
            <consortium name="DOE Joint Genome Institute"/>
            <person name="Peter M."/>
            <person name="Kohler A."/>
            <person name="Ohm R.A."/>
            <person name="Kuo A."/>
            <person name="Krutzmann J."/>
            <person name="Morin E."/>
            <person name="Arend M."/>
            <person name="Barry K.W."/>
            <person name="Binder M."/>
            <person name="Choi C."/>
            <person name="Clum A."/>
            <person name="Copeland A."/>
            <person name="Grisel N."/>
            <person name="Haridas S."/>
            <person name="Kipfer T."/>
            <person name="LaButti K."/>
            <person name="Lindquist E."/>
            <person name="Lipzen A."/>
            <person name="Maire R."/>
            <person name="Meier B."/>
            <person name="Mihaltcheva S."/>
            <person name="Molinier V."/>
            <person name="Murat C."/>
            <person name="Poggeler S."/>
            <person name="Quandt C.A."/>
            <person name="Sperisen C."/>
            <person name="Tritt A."/>
            <person name="Tisserant E."/>
            <person name="Crous P.W."/>
            <person name="Henrissat B."/>
            <person name="Nehls U."/>
            <person name="Egli S."/>
            <person name="Spatafora J.W."/>
            <person name="Grigoriev I.V."/>
            <person name="Martin F.M."/>
        </authorList>
    </citation>
    <scope>NUCLEOTIDE SEQUENCE [LARGE SCALE GENOMIC DNA]</scope>
    <source>
        <strain evidence="5 6">CBS 459.81</strain>
    </source>
</reference>
<feature type="domain" description="Carrier" evidence="4">
    <location>
        <begin position="96"/>
        <end position="172"/>
    </location>
</feature>
<proteinExistence type="inferred from homology"/>
<protein>
    <recommendedName>
        <fullName evidence="4">Carrier domain-containing protein</fullName>
    </recommendedName>
</protein>